<keyword evidence="3" id="KW-1185">Reference proteome</keyword>
<keyword evidence="1" id="KW-0224">Dipeptidase</keyword>
<dbReference type="AlphaFoldDB" id="A0A9X9X911"/>
<dbReference type="GO" id="GO:0070004">
    <property type="term" value="F:cysteine-type exopeptidase activity"/>
    <property type="evidence" value="ECO:0007669"/>
    <property type="project" value="InterPro"/>
</dbReference>
<comment type="catalytic activity">
    <reaction evidence="1">
        <text>an L-aminoacyl-L-amino acid + H2O = 2 an L-alpha-amino acid</text>
        <dbReference type="Rhea" id="RHEA:48940"/>
        <dbReference type="ChEBI" id="CHEBI:15377"/>
        <dbReference type="ChEBI" id="CHEBI:59869"/>
        <dbReference type="ChEBI" id="CHEBI:77460"/>
    </reaction>
</comment>
<evidence type="ECO:0000256" key="1">
    <source>
        <dbReference type="RuleBase" id="RU364089"/>
    </source>
</evidence>
<dbReference type="EC" id="3.4.-.-" evidence="1"/>
<dbReference type="InterPro" id="IPR005322">
    <property type="entry name" value="Peptidase_C69"/>
</dbReference>
<evidence type="ECO:0000313" key="2">
    <source>
        <dbReference type="EMBL" id="MBR0680197.1"/>
    </source>
</evidence>
<dbReference type="Pfam" id="PF03577">
    <property type="entry name" value="Peptidase_C69"/>
    <property type="match status" value="1"/>
</dbReference>
<dbReference type="GO" id="GO:0006508">
    <property type="term" value="P:proteolysis"/>
    <property type="evidence" value="ECO:0007669"/>
    <property type="project" value="UniProtKB-KW"/>
</dbReference>
<gene>
    <name evidence="2" type="ORF">GXW74_06845</name>
</gene>
<keyword evidence="1" id="KW-0645">Protease</keyword>
<comment type="caution">
    <text evidence="2">The sequence shown here is derived from an EMBL/GenBank/DDBJ whole genome shotgun (WGS) entry which is preliminary data.</text>
</comment>
<reference evidence="2" key="2">
    <citation type="journal article" date="2021" name="Syst. Appl. Microbiol.">
        <title>Roseomonas hellenica sp. nov., isolated from roots of wild-growing Alkanna tinctoria.</title>
        <authorList>
            <person name="Rat A."/>
            <person name="Naranjo H.D."/>
            <person name="Lebbe L."/>
            <person name="Cnockaert M."/>
            <person name="Krigas N."/>
            <person name="Grigoriadou K."/>
            <person name="Maloupa E."/>
            <person name="Willems A."/>
        </authorList>
    </citation>
    <scope>NUCLEOTIDE SEQUENCE</scope>
    <source>
        <strain evidence="2">LMG 31228</strain>
    </source>
</reference>
<proteinExistence type="inferred from homology"/>
<dbReference type="GO" id="GO:0016805">
    <property type="term" value="F:dipeptidase activity"/>
    <property type="evidence" value="ECO:0007669"/>
    <property type="project" value="UniProtKB-KW"/>
</dbReference>
<dbReference type="PANTHER" id="PTHR12994">
    <property type="entry name" value="SECERNIN"/>
    <property type="match status" value="1"/>
</dbReference>
<dbReference type="PANTHER" id="PTHR12994:SF17">
    <property type="entry name" value="LD30995P"/>
    <property type="match status" value="1"/>
</dbReference>
<name>A0A9X9X911_9PROT</name>
<keyword evidence="1" id="KW-0378">Hydrolase</keyword>
<evidence type="ECO:0000313" key="3">
    <source>
        <dbReference type="Proteomes" id="UP001138709"/>
    </source>
</evidence>
<accession>A0A9X9X911</accession>
<dbReference type="RefSeq" id="WP_211845731.1">
    <property type="nucleotide sequence ID" value="NZ_JAAEDL010000005.1"/>
</dbReference>
<sequence>MCDTMVALPPATADGGVLFAKNSDRERNEAQPIEWHARARHASGAALRCTYITIPQAAETHAVLLSRPFWCWGAEIGANEHGVVIGNEAVFATIPPSREPALIGMDLVRLGLERASSAAAAVDVITTLLEAHGQGGDCGHLHEHFYDNGFLVADAREAFVIETIGRHWAVERVAGIRAISNALSIGRGGIERASASLVAEAGEGGLAGFDLAARYLNEARDAVSRGRLRCDRATTLLRARTGALTRADMMRALRDHGAGAGADWHPAHTIGRTICMHAGEGERRGQTVASMVSELRADGRAVHWVTAASAPCTAIFRPLLPGIAIPPHGPSPTDQADPASRWWRHEALHRAATTGDFAGWLATIAAARDAAEARFAARIEEALRPGGDPAGAVAACWREADAIEAAWPQAAPLADVPVDHRSSWTAHDALARQASRRSVA</sequence>
<dbReference type="Proteomes" id="UP001138709">
    <property type="component" value="Unassembled WGS sequence"/>
</dbReference>
<protein>
    <recommendedName>
        <fullName evidence="1">Dipeptidase</fullName>
        <ecNumber evidence="1">3.4.-.-</ecNumber>
    </recommendedName>
</protein>
<dbReference type="EMBL" id="JAAEDL010000005">
    <property type="protein sequence ID" value="MBR0680197.1"/>
    <property type="molecule type" value="Genomic_DNA"/>
</dbReference>
<dbReference type="Gene3D" id="3.60.60.10">
    <property type="entry name" value="Penicillin V Acylase, Chain A"/>
    <property type="match status" value="1"/>
</dbReference>
<organism evidence="2 3">
    <name type="scientific">Neoroseomonas eburnea</name>
    <dbReference type="NCBI Taxonomy" id="1346889"/>
    <lineage>
        <taxon>Bacteria</taxon>
        <taxon>Pseudomonadati</taxon>
        <taxon>Pseudomonadota</taxon>
        <taxon>Alphaproteobacteria</taxon>
        <taxon>Acetobacterales</taxon>
        <taxon>Acetobacteraceae</taxon>
        <taxon>Neoroseomonas</taxon>
    </lineage>
</organism>
<reference evidence="2" key="1">
    <citation type="submission" date="2020-01" db="EMBL/GenBank/DDBJ databases">
        <authorList>
            <person name="Rat A."/>
        </authorList>
    </citation>
    <scope>NUCLEOTIDE SEQUENCE</scope>
    <source>
        <strain evidence="2">LMG 31228</strain>
    </source>
</reference>
<comment type="similarity">
    <text evidence="1">Belongs to the peptidase C69 family.</text>
</comment>